<accession>A0A0B1RZL1</accession>
<proteinExistence type="predicted"/>
<dbReference type="EMBL" id="KN609676">
    <property type="protein sequence ID" value="KHJ78538.1"/>
    <property type="molecule type" value="Genomic_DNA"/>
</dbReference>
<organism evidence="1 2">
    <name type="scientific">Oesophagostomum dentatum</name>
    <name type="common">Nodular worm</name>
    <dbReference type="NCBI Taxonomy" id="61180"/>
    <lineage>
        <taxon>Eukaryota</taxon>
        <taxon>Metazoa</taxon>
        <taxon>Ecdysozoa</taxon>
        <taxon>Nematoda</taxon>
        <taxon>Chromadorea</taxon>
        <taxon>Rhabditida</taxon>
        <taxon>Rhabditina</taxon>
        <taxon>Rhabditomorpha</taxon>
        <taxon>Strongyloidea</taxon>
        <taxon>Strongylidae</taxon>
        <taxon>Oesophagostomum</taxon>
    </lineage>
</organism>
<keyword evidence="2" id="KW-1185">Reference proteome</keyword>
<name>A0A0B1RZL1_OESDE</name>
<sequence>MTSREKLDELLYLDILEKKRWRSRKATEWITFPYIATLSPQDQLSVECEFLKLRSLIFDFCTYFIPSRISILLTTICDCNDVHIRIKLFLVITLIY</sequence>
<evidence type="ECO:0000313" key="1">
    <source>
        <dbReference type="EMBL" id="KHJ78538.1"/>
    </source>
</evidence>
<evidence type="ECO:0000313" key="2">
    <source>
        <dbReference type="Proteomes" id="UP000053660"/>
    </source>
</evidence>
<protein>
    <submittedName>
        <fullName evidence="1">Uncharacterized protein</fullName>
    </submittedName>
</protein>
<dbReference type="Proteomes" id="UP000053660">
    <property type="component" value="Unassembled WGS sequence"/>
</dbReference>
<dbReference type="AlphaFoldDB" id="A0A0B1RZL1"/>
<gene>
    <name evidence="1" type="ORF">OESDEN_21840</name>
</gene>
<reference evidence="1 2" key="1">
    <citation type="submission" date="2014-03" db="EMBL/GenBank/DDBJ databases">
        <title>Draft genome of the hookworm Oesophagostomum dentatum.</title>
        <authorList>
            <person name="Mitreva M."/>
        </authorList>
    </citation>
    <scope>NUCLEOTIDE SEQUENCE [LARGE SCALE GENOMIC DNA]</scope>
    <source>
        <strain evidence="1 2">OD-Hann</strain>
    </source>
</reference>